<dbReference type="InterPro" id="IPR013154">
    <property type="entry name" value="ADH-like_N"/>
</dbReference>
<dbReference type="Pfam" id="PF08240">
    <property type="entry name" value="ADH_N"/>
    <property type="match status" value="1"/>
</dbReference>
<dbReference type="PANTHER" id="PTHR45348:SF2">
    <property type="entry name" value="ZINC-TYPE ALCOHOL DEHYDROGENASE-LIKE PROTEIN C2E1P3.01"/>
    <property type="match status" value="1"/>
</dbReference>
<dbReference type="InterPro" id="IPR013149">
    <property type="entry name" value="ADH-like_C"/>
</dbReference>
<dbReference type="InterPro" id="IPR020843">
    <property type="entry name" value="ER"/>
</dbReference>
<dbReference type="Pfam" id="PF00107">
    <property type="entry name" value="ADH_zinc_N"/>
    <property type="match status" value="1"/>
</dbReference>
<gene>
    <name evidence="2" type="ORF">POSPLADRAFT_1071546</name>
</gene>
<dbReference type="SUPFAM" id="SSF50129">
    <property type="entry name" value="GroES-like"/>
    <property type="match status" value="1"/>
</dbReference>
<dbReference type="InterPro" id="IPR036291">
    <property type="entry name" value="NAD(P)-bd_dom_sf"/>
</dbReference>
<evidence type="ECO:0000313" key="2">
    <source>
        <dbReference type="EMBL" id="OSX57538.1"/>
    </source>
</evidence>
<accession>A0A1X6MMI6</accession>
<sequence length="349" mass="36897">MPTQKGLILPSKQGAFRVDTIPIPKPGSGEILIKVAATALNPVDWKIQAYGAIITHYPAILGSDIAGTVEALGPGVTGFASGDRVITQGMLNVNEHASFQQYTLGYADVTTQIPDDVSFEEAATIPLALATAALGLFNKHTPEKSAGLVPPWTEDGRGLYEDEPLMVFGGSSSVGQYVIQLAVLAGFSPIIATASPQNADYLLELGATHVIDRHLSADETLEEVSAITTAPIETIYDAVAIPETQNLAYDLLAPGGCLVLVLGDAIDKKKKRSDKRVVQVSGNTNTPDANRRLGRSLYSELTVLLEDGDIQGNLVEVLPDGLEGIIGGLARLRQGVSNVKLVAHPQETE</sequence>
<feature type="domain" description="Enoyl reductase (ER)" evidence="1">
    <location>
        <begin position="14"/>
        <end position="343"/>
    </location>
</feature>
<dbReference type="STRING" id="670580.A0A1X6MMI6"/>
<dbReference type="InterPro" id="IPR047122">
    <property type="entry name" value="Trans-enoyl_RdTase-like"/>
</dbReference>
<dbReference type="Gene3D" id="3.90.180.10">
    <property type="entry name" value="Medium-chain alcohol dehydrogenases, catalytic domain"/>
    <property type="match status" value="1"/>
</dbReference>
<reference evidence="2 3" key="1">
    <citation type="submission" date="2017-04" db="EMBL/GenBank/DDBJ databases">
        <title>Genome Sequence of the Model Brown-Rot Fungus Postia placenta SB12.</title>
        <authorList>
            <consortium name="DOE Joint Genome Institute"/>
            <person name="Gaskell J."/>
            <person name="Kersten P."/>
            <person name="Larrondo L.F."/>
            <person name="Canessa P."/>
            <person name="Martinez D."/>
            <person name="Hibbett D."/>
            <person name="Schmoll M."/>
            <person name="Kubicek C.P."/>
            <person name="Martinez A.T."/>
            <person name="Yadav J."/>
            <person name="Master E."/>
            <person name="Magnuson J.K."/>
            <person name="James T."/>
            <person name="Yaver D."/>
            <person name="Berka R."/>
            <person name="Labutti K."/>
            <person name="Lipzen A."/>
            <person name="Aerts A."/>
            <person name="Barry K."/>
            <person name="Henrissat B."/>
            <person name="Blanchette R."/>
            <person name="Grigoriev I."/>
            <person name="Cullen D."/>
        </authorList>
    </citation>
    <scope>NUCLEOTIDE SEQUENCE [LARGE SCALE GENOMIC DNA]</scope>
    <source>
        <strain evidence="2 3">MAD-698-R-SB12</strain>
    </source>
</reference>
<keyword evidence="3" id="KW-1185">Reference proteome</keyword>
<dbReference type="CDD" id="cd08249">
    <property type="entry name" value="enoyl_reductase_like"/>
    <property type="match status" value="1"/>
</dbReference>
<protein>
    <recommendedName>
        <fullName evidence="1">Enoyl reductase (ER) domain-containing protein</fullName>
    </recommendedName>
</protein>
<dbReference type="SUPFAM" id="SSF51735">
    <property type="entry name" value="NAD(P)-binding Rossmann-fold domains"/>
    <property type="match status" value="1"/>
</dbReference>
<dbReference type="RefSeq" id="XP_024334332.1">
    <property type="nucleotide sequence ID" value="XM_024482451.1"/>
</dbReference>
<dbReference type="PANTHER" id="PTHR45348">
    <property type="entry name" value="HYPOTHETICAL OXIDOREDUCTASE (EUROFUNG)"/>
    <property type="match status" value="1"/>
</dbReference>
<dbReference type="EMBL" id="KZ110607">
    <property type="protein sequence ID" value="OSX57538.1"/>
    <property type="molecule type" value="Genomic_DNA"/>
</dbReference>
<dbReference type="Proteomes" id="UP000194127">
    <property type="component" value="Unassembled WGS sequence"/>
</dbReference>
<dbReference type="Gene3D" id="3.40.50.720">
    <property type="entry name" value="NAD(P)-binding Rossmann-like Domain"/>
    <property type="match status" value="1"/>
</dbReference>
<dbReference type="OrthoDB" id="3233595at2759"/>
<name>A0A1X6MMI6_9APHY</name>
<dbReference type="GO" id="GO:0016651">
    <property type="term" value="F:oxidoreductase activity, acting on NAD(P)H"/>
    <property type="evidence" value="ECO:0007669"/>
    <property type="project" value="InterPro"/>
</dbReference>
<dbReference type="SMART" id="SM00829">
    <property type="entry name" value="PKS_ER"/>
    <property type="match status" value="1"/>
</dbReference>
<organism evidence="2 3">
    <name type="scientific">Postia placenta MAD-698-R-SB12</name>
    <dbReference type="NCBI Taxonomy" id="670580"/>
    <lineage>
        <taxon>Eukaryota</taxon>
        <taxon>Fungi</taxon>
        <taxon>Dikarya</taxon>
        <taxon>Basidiomycota</taxon>
        <taxon>Agaricomycotina</taxon>
        <taxon>Agaricomycetes</taxon>
        <taxon>Polyporales</taxon>
        <taxon>Adustoporiaceae</taxon>
        <taxon>Rhodonia</taxon>
    </lineage>
</organism>
<dbReference type="InterPro" id="IPR011032">
    <property type="entry name" value="GroES-like_sf"/>
</dbReference>
<dbReference type="GeneID" id="36327400"/>
<proteinExistence type="predicted"/>
<evidence type="ECO:0000313" key="3">
    <source>
        <dbReference type="Proteomes" id="UP000194127"/>
    </source>
</evidence>
<dbReference type="AlphaFoldDB" id="A0A1X6MMI6"/>
<evidence type="ECO:0000259" key="1">
    <source>
        <dbReference type="SMART" id="SM00829"/>
    </source>
</evidence>